<evidence type="ECO:0000256" key="4">
    <source>
        <dbReference type="SAM" id="MobiDB-lite"/>
    </source>
</evidence>
<organism evidence="6 7">
    <name type="scientific">Sphingomonas crocodyli</name>
    <dbReference type="NCBI Taxonomy" id="1979270"/>
    <lineage>
        <taxon>Bacteria</taxon>
        <taxon>Pseudomonadati</taxon>
        <taxon>Pseudomonadota</taxon>
        <taxon>Alphaproteobacteria</taxon>
        <taxon>Sphingomonadales</taxon>
        <taxon>Sphingomonadaceae</taxon>
        <taxon>Sphingomonas</taxon>
    </lineage>
</organism>
<keyword evidence="3" id="KW-0949">S-adenosyl-L-methionine</keyword>
<dbReference type="EMBL" id="SACN01000001">
    <property type="protein sequence ID" value="RVT94496.1"/>
    <property type="molecule type" value="Genomic_DNA"/>
</dbReference>
<evidence type="ECO:0000313" key="6">
    <source>
        <dbReference type="EMBL" id="RVT94496.1"/>
    </source>
</evidence>
<dbReference type="GO" id="GO:0008168">
    <property type="term" value="F:methyltransferase activity"/>
    <property type="evidence" value="ECO:0007669"/>
    <property type="project" value="UniProtKB-KW"/>
</dbReference>
<evidence type="ECO:0000256" key="1">
    <source>
        <dbReference type="ARBA" id="ARBA00022603"/>
    </source>
</evidence>
<dbReference type="Gene3D" id="3.40.50.150">
    <property type="entry name" value="Vaccinia Virus protein VP39"/>
    <property type="match status" value="1"/>
</dbReference>
<feature type="domain" description="Methyltransferase" evidence="5">
    <location>
        <begin position="158"/>
        <end position="262"/>
    </location>
</feature>
<protein>
    <submittedName>
        <fullName evidence="6">Class I SAM-dependent methyltransferase</fullName>
    </submittedName>
</protein>
<dbReference type="AlphaFoldDB" id="A0A437MA32"/>
<reference evidence="6 7" key="1">
    <citation type="submission" date="2019-01" db="EMBL/GenBank/DDBJ databases">
        <authorList>
            <person name="Chen W.-M."/>
        </authorList>
    </citation>
    <scope>NUCLEOTIDE SEQUENCE [LARGE SCALE GENOMIC DNA]</scope>
    <source>
        <strain evidence="6 7">CCP-7</strain>
    </source>
</reference>
<evidence type="ECO:0000313" key="7">
    <source>
        <dbReference type="Proteomes" id="UP000282971"/>
    </source>
</evidence>
<dbReference type="OrthoDB" id="8201751at2"/>
<gene>
    <name evidence="6" type="ORF">EOD43_11865</name>
</gene>
<dbReference type="SUPFAM" id="SSF53335">
    <property type="entry name" value="S-adenosyl-L-methionine-dependent methyltransferases"/>
    <property type="match status" value="1"/>
</dbReference>
<evidence type="ECO:0000259" key="5">
    <source>
        <dbReference type="Pfam" id="PF13649"/>
    </source>
</evidence>
<evidence type="ECO:0000256" key="2">
    <source>
        <dbReference type="ARBA" id="ARBA00022679"/>
    </source>
</evidence>
<dbReference type="Pfam" id="PF13649">
    <property type="entry name" value="Methyltransf_25"/>
    <property type="match status" value="1"/>
</dbReference>
<comment type="caution">
    <text evidence="6">The sequence shown here is derived from an EMBL/GenBank/DDBJ whole genome shotgun (WGS) entry which is preliminary data.</text>
</comment>
<dbReference type="PANTHER" id="PTHR43464">
    <property type="entry name" value="METHYLTRANSFERASE"/>
    <property type="match status" value="1"/>
</dbReference>
<dbReference type="PANTHER" id="PTHR43464:SF19">
    <property type="entry name" value="UBIQUINONE BIOSYNTHESIS O-METHYLTRANSFERASE, MITOCHONDRIAL"/>
    <property type="match status" value="1"/>
</dbReference>
<name>A0A437MA32_9SPHN</name>
<feature type="compositionally biased region" description="Basic and acidic residues" evidence="4">
    <location>
        <begin position="36"/>
        <end position="52"/>
    </location>
</feature>
<sequence>MPRCTLHRPNAAPFPARPSSLQGNLCPAPSCPRWSKPHERGSVPSRHIDGRSRRAPAASAARSVEPARFLAGGRSEGGCGGTARQAGAEAAMTAITLREMTAAAYDAYSFAFLDQVDGEPRDPLGLDHRPGLLDAEIWARLDGEMVAMRAAGRDHIRILDAGCGPGLWLLRIARRARQLGFASVECRGFDIAPEMIVHATRHALDISDDHIRLHFVTGDIVTALDDLPDRAFDITLCLYSVLNHVPREMLADVAAHLGRVTRHALLLTVRAADDHPTIYVQPIGRARAMRQDDPGDRIDIVMADGRHLALVSHRFAEGELRDLFRSPLAIAETAPLSSHLLMLAVAR</sequence>
<keyword evidence="2 6" id="KW-0808">Transferase</keyword>
<keyword evidence="1 6" id="KW-0489">Methyltransferase</keyword>
<dbReference type="CDD" id="cd02440">
    <property type="entry name" value="AdoMet_MTases"/>
    <property type="match status" value="1"/>
</dbReference>
<proteinExistence type="predicted"/>
<evidence type="ECO:0000256" key="3">
    <source>
        <dbReference type="ARBA" id="ARBA00022691"/>
    </source>
</evidence>
<accession>A0A437MA32</accession>
<dbReference type="InterPro" id="IPR041698">
    <property type="entry name" value="Methyltransf_25"/>
</dbReference>
<dbReference type="InterPro" id="IPR029063">
    <property type="entry name" value="SAM-dependent_MTases_sf"/>
</dbReference>
<dbReference type="GO" id="GO:0032259">
    <property type="term" value="P:methylation"/>
    <property type="evidence" value="ECO:0007669"/>
    <property type="project" value="UniProtKB-KW"/>
</dbReference>
<feature type="compositionally biased region" description="Low complexity" evidence="4">
    <location>
        <begin position="55"/>
        <end position="64"/>
    </location>
</feature>
<keyword evidence="7" id="KW-1185">Reference proteome</keyword>
<dbReference type="Proteomes" id="UP000282971">
    <property type="component" value="Unassembled WGS sequence"/>
</dbReference>
<feature type="region of interest" description="Disordered" evidence="4">
    <location>
        <begin position="1"/>
        <end position="64"/>
    </location>
</feature>